<feature type="domain" description="ABC transporter" evidence="3">
    <location>
        <begin position="5"/>
        <end position="227"/>
    </location>
</feature>
<dbReference type="PROSITE" id="PS50893">
    <property type="entry name" value="ABC_TRANSPORTER_2"/>
    <property type="match status" value="1"/>
</dbReference>
<protein>
    <submittedName>
        <fullName evidence="4">ABC transporter ATP-binding protein</fullName>
    </submittedName>
</protein>
<dbReference type="PANTHER" id="PTHR43158">
    <property type="entry name" value="SKFA PEPTIDE EXPORT ATP-BINDING PROTEIN SKFE"/>
    <property type="match status" value="1"/>
</dbReference>
<accession>A0ABS9RB76</accession>
<dbReference type="GO" id="GO:0005524">
    <property type="term" value="F:ATP binding"/>
    <property type="evidence" value="ECO:0007669"/>
    <property type="project" value="UniProtKB-KW"/>
</dbReference>
<sequence length="232" mass="26339">MEKLIEICGLNKSYGKKQVLNNVDLTVENGQIIGLLGPNGSGKTTMLKIMTGLLKDYQGVVKIDGKSVGAESKAVVSYLPDEPYFSDWMKVNDVLGIFRDMYHDFDETKCKRIMDKFKIDNKMRIKSMSKGTKEKFQLALVMSRKAKLIIMDEPIGGVDPAAREVILDTILENYDENQTILIATHLIADIERIFSNVVFIKEGNIVLDKDVETLRQETGKSIDELFREEFKY</sequence>
<evidence type="ECO:0000256" key="1">
    <source>
        <dbReference type="ARBA" id="ARBA00022741"/>
    </source>
</evidence>
<proteinExistence type="predicted"/>
<keyword evidence="1" id="KW-0547">Nucleotide-binding</keyword>
<organism evidence="4 5">
    <name type="scientific">Amedibacillus hominis</name>
    <dbReference type="NCBI Taxonomy" id="2897776"/>
    <lineage>
        <taxon>Bacteria</taxon>
        <taxon>Bacillati</taxon>
        <taxon>Bacillota</taxon>
        <taxon>Erysipelotrichia</taxon>
        <taxon>Erysipelotrichales</taxon>
        <taxon>Erysipelotrichaceae</taxon>
        <taxon>Amedibacillus</taxon>
    </lineage>
</organism>
<dbReference type="Pfam" id="PF00005">
    <property type="entry name" value="ABC_tran"/>
    <property type="match status" value="1"/>
</dbReference>
<keyword evidence="5" id="KW-1185">Reference proteome</keyword>
<reference evidence="4 5" key="1">
    <citation type="submission" date="2022-02" db="EMBL/GenBank/DDBJ databases">
        <title>Genome of Erysipelotrichaceae sp. nov. NSJ-176 isolated from human feces.</title>
        <authorList>
            <person name="Abdugheni R."/>
        </authorList>
    </citation>
    <scope>NUCLEOTIDE SEQUENCE [LARGE SCALE GENOMIC DNA]</scope>
    <source>
        <strain evidence="4 5">NSJ-176</strain>
    </source>
</reference>
<evidence type="ECO:0000313" key="4">
    <source>
        <dbReference type="EMBL" id="MCH4286131.1"/>
    </source>
</evidence>
<dbReference type="Proteomes" id="UP001202402">
    <property type="component" value="Unassembled WGS sequence"/>
</dbReference>
<dbReference type="PANTHER" id="PTHR43158:SF1">
    <property type="entry name" value="ABC TRANSPORTER, ATP-BINDING PROTEIN"/>
    <property type="match status" value="1"/>
</dbReference>
<dbReference type="SUPFAM" id="SSF52540">
    <property type="entry name" value="P-loop containing nucleoside triphosphate hydrolases"/>
    <property type="match status" value="1"/>
</dbReference>
<dbReference type="EMBL" id="JAKVPQ010000011">
    <property type="protein sequence ID" value="MCH4286131.1"/>
    <property type="molecule type" value="Genomic_DNA"/>
</dbReference>
<gene>
    <name evidence="4" type="ORF">LQE99_13475</name>
</gene>
<comment type="caution">
    <text evidence="4">The sequence shown here is derived from an EMBL/GenBank/DDBJ whole genome shotgun (WGS) entry which is preliminary data.</text>
</comment>
<evidence type="ECO:0000256" key="2">
    <source>
        <dbReference type="ARBA" id="ARBA00022840"/>
    </source>
</evidence>
<name>A0ABS9RB76_9FIRM</name>
<dbReference type="InterPro" id="IPR003593">
    <property type="entry name" value="AAA+_ATPase"/>
</dbReference>
<dbReference type="RefSeq" id="WP_117453141.1">
    <property type="nucleotide sequence ID" value="NZ_JAKVPQ010000011.1"/>
</dbReference>
<dbReference type="InterPro" id="IPR027417">
    <property type="entry name" value="P-loop_NTPase"/>
</dbReference>
<dbReference type="CDD" id="cd03230">
    <property type="entry name" value="ABC_DR_subfamily_A"/>
    <property type="match status" value="1"/>
</dbReference>
<dbReference type="Gene3D" id="3.40.50.300">
    <property type="entry name" value="P-loop containing nucleotide triphosphate hydrolases"/>
    <property type="match status" value="1"/>
</dbReference>
<evidence type="ECO:0000313" key="5">
    <source>
        <dbReference type="Proteomes" id="UP001202402"/>
    </source>
</evidence>
<evidence type="ECO:0000259" key="3">
    <source>
        <dbReference type="PROSITE" id="PS50893"/>
    </source>
</evidence>
<dbReference type="InterPro" id="IPR003439">
    <property type="entry name" value="ABC_transporter-like_ATP-bd"/>
</dbReference>
<keyword evidence="2 4" id="KW-0067">ATP-binding</keyword>
<dbReference type="SMART" id="SM00382">
    <property type="entry name" value="AAA"/>
    <property type="match status" value="1"/>
</dbReference>